<feature type="compositionally biased region" description="Basic and acidic residues" evidence="1">
    <location>
        <begin position="356"/>
        <end position="367"/>
    </location>
</feature>
<accession>A0A4C2AIR8</accession>
<feature type="compositionally biased region" description="Polar residues" evidence="1">
    <location>
        <begin position="372"/>
        <end position="384"/>
    </location>
</feature>
<dbReference type="OrthoDB" id="8053742at2759"/>
<organism evidence="2 3">
    <name type="scientific">Eumeta variegata</name>
    <name type="common">Bagworm moth</name>
    <name type="synonym">Eumeta japonica</name>
    <dbReference type="NCBI Taxonomy" id="151549"/>
    <lineage>
        <taxon>Eukaryota</taxon>
        <taxon>Metazoa</taxon>
        <taxon>Ecdysozoa</taxon>
        <taxon>Arthropoda</taxon>
        <taxon>Hexapoda</taxon>
        <taxon>Insecta</taxon>
        <taxon>Pterygota</taxon>
        <taxon>Neoptera</taxon>
        <taxon>Endopterygota</taxon>
        <taxon>Lepidoptera</taxon>
        <taxon>Glossata</taxon>
        <taxon>Ditrysia</taxon>
        <taxon>Tineoidea</taxon>
        <taxon>Psychidae</taxon>
        <taxon>Oiketicinae</taxon>
        <taxon>Eumeta</taxon>
    </lineage>
</organism>
<keyword evidence="3" id="KW-1185">Reference proteome</keyword>
<evidence type="ECO:0000313" key="2">
    <source>
        <dbReference type="EMBL" id="GBP98457.1"/>
    </source>
</evidence>
<feature type="compositionally biased region" description="Polar residues" evidence="1">
    <location>
        <begin position="271"/>
        <end position="293"/>
    </location>
</feature>
<protein>
    <submittedName>
        <fullName evidence="2">Retrovirus-related Gag polyprotein from transposon gypsy</fullName>
    </submittedName>
</protein>
<proteinExistence type="predicted"/>
<name>A0A4C2AIR8_EUMVA</name>
<gene>
    <name evidence="2" type="primary">gag</name>
    <name evidence="2" type="ORF">EVAR_68982_1</name>
</gene>
<evidence type="ECO:0000313" key="3">
    <source>
        <dbReference type="Proteomes" id="UP000299102"/>
    </source>
</evidence>
<sequence length="423" mass="48812">MATVTPEQLRAIVEVAISTALKSQKIAFDKEIENINKKLEECAIQTPEVEVYEDIKIEQGRQCDESLDVVKSLPDFDGKPETYVSWRQAAHTAYKPFENYNGSSKHYQAVAIIRNKIKGPADMVLSSFNTVLNFRAIIARLDFTYSDKRPIYLIEQELSILRQGNMTILQFYDEVEKKLTLLTNKTIMTYDEAIAITINEKYRMDALRVFISGTKKALSDVLFAAQPKDLPSALALAQEIEANHERYLFASNYARCLEDKEKQRVGFKSQGRTINAGNQMNRNPHFFKSQSFGNRDPQEEQQVVPMEVDNSSRFRQSTKFQSRNGSGLPSSQNYRNQASWRYKRPTQGYYSNQTPDRAEKRPNESSDRLSGLKQQRINHISQENVLREQERYEQQANSVTSEIDDEEEFDQINFLDKTPCYHS</sequence>
<dbReference type="AlphaFoldDB" id="A0A4C2AIR8"/>
<feature type="region of interest" description="Disordered" evidence="1">
    <location>
        <begin position="271"/>
        <end position="423"/>
    </location>
</feature>
<reference evidence="2 3" key="1">
    <citation type="journal article" date="2019" name="Commun. Biol.">
        <title>The bagworm genome reveals a unique fibroin gene that provides high tensile strength.</title>
        <authorList>
            <person name="Kono N."/>
            <person name="Nakamura H."/>
            <person name="Ohtoshi R."/>
            <person name="Tomita M."/>
            <person name="Numata K."/>
            <person name="Arakawa K."/>
        </authorList>
    </citation>
    <scope>NUCLEOTIDE SEQUENCE [LARGE SCALE GENOMIC DNA]</scope>
</reference>
<comment type="caution">
    <text evidence="2">The sequence shown here is derived from an EMBL/GenBank/DDBJ whole genome shotgun (WGS) entry which is preliminary data.</text>
</comment>
<dbReference type="Proteomes" id="UP000299102">
    <property type="component" value="Unassembled WGS sequence"/>
</dbReference>
<feature type="compositionally biased region" description="Polar residues" evidence="1">
    <location>
        <begin position="309"/>
        <end position="339"/>
    </location>
</feature>
<dbReference type="EMBL" id="BGZK01003147">
    <property type="protein sequence ID" value="GBP98457.1"/>
    <property type="molecule type" value="Genomic_DNA"/>
</dbReference>
<evidence type="ECO:0000256" key="1">
    <source>
        <dbReference type="SAM" id="MobiDB-lite"/>
    </source>
</evidence>